<dbReference type="EMBL" id="JARKIF010000002">
    <property type="protein sequence ID" value="KAJ7647315.1"/>
    <property type="molecule type" value="Genomic_DNA"/>
</dbReference>
<reference evidence="2" key="1">
    <citation type="submission" date="2023-03" db="EMBL/GenBank/DDBJ databases">
        <title>Massive genome expansion in bonnet fungi (Mycena s.s.) driven by repeated elements and novel gene families across ecological guilds.</title>
        <authorList>
            <consortium name="Lawrence Berkeley National Laboratory"/>
            <person name="Harder C.B."/>
            <person name="Miyauchi S."/>
            <person name="Viragh M."/>
            <person name="Kuo A."/>
            <person name="Thoen E."/>
            <person name="Andreopoulos B."/>
            <person name="Lu D."/>
            <person name="Skrede I."/>
            <person name="Drula E."/>
            <person name="Henrissat B."/>
            <person name="Morin E."/>
            <person name="Kohler A."/>
            <person name="Barry K."/>
            <person name="LaButti K."/>
            <person name="Morin E."/>
            <person name="Salamov A."/>
            <person name="Lipzen A."/>
            <person name="Mereny Z."/>
            <person name="Hegedus B."/>
            <person name="Baldrian P."/>
            <person name="Stursova M."/>
            <person name="Weitz H."/>
            <person name="Taylor A."/>
            <person name="Grigoriev I.V."/>
            <person name="Nagy L.G."/>
            <person name="Martin F."/>
            <person name="Kauserud H."/>
        </authorList>
    </citation>
    <scope>NUCLEOTIDE SEQUENCE</scope>
    <source>
        <strain evidence="2">9284</strain>
    </source>
</reference>
<dbReference type="InterPro" id="IPR039601">
    <property type="entry name" value="Rrn5"/>
</dbReference>
<keyword evidence="3" id="KW-1185">Reference proteome</keyword>
<comment type="caution">
    <text evidence="2">The sequence shown here is derived from an EMBL/GenBank/DDBJ whole genome shotgun (WGS) entry which is preliminary data.</text>
</comment>
<feature type="compositionally biased region" description="Acidic residues" evidence="1">
    <location>
        <begin position="302"/>
        <end position="321"/>
    </location>
</feature>
<feature type="region of interest" description="Disordered" evidence="1">
    <location>
        <begin position="1"/>
        <end position="22"/>
    </location>
</feature>
<evidence type="ECO:0000256" key="1">
    <source>
        <dbReference type="SAM" id="MobiDB-lite"/>
    </source>
</evidence>
<proteinExistence type="predicted"/>
<protein>
    <submittedName>
        <fullName evidence="2">Uncharacterized protein</fullName>
    </submittedName>
</protein>
<name>A0AAD7G0H1_9AGAR</name>
<dbReference type="PANTHER" id="PTHR28079:SF1">
    <property type="entry name" value="RNA POLYMERASE I-SPECIFIC TRANSCRIPTION INITIATION FACTOR RRN5"/>
    <property type="match status" value="1"/>
</dbReference>
<dbReference type="PANTHER" id="PTHR28079">
    <property type="entry name" value="RNA POLYMERASE I-SPECIFIC TRANSCRIPTION INITIATION FACTOR RRN5"/>
    <property type="match status" value="1"/>
</dbReference>
<feature type="region of interest" description="Disordered" evidence="1">
    <location>
        <begin position="276"/>
        <end position="353"/>
    </location>
</feature>
<feature type="region of interest" description="Disordered" evidence="1">
    <location>
        <begin position="209"/>
        <end position="240"/>
    </location>
</feature>
<dbReference type="GO" id="GO:0000500">
    <property type="term" value="C:RNA polymerase I upstream activating factor complex"/>
    <property type="evidence" value="ECO:0007669"/>
    <property type="project" value="InterPro"/>
</dbReference>
<gene>
    <name evidence="2" type="ORF">FB45DRAFT_998481</name>
</gene>
<feature type="compositionally biased region" description="Basic and acidic residues" evidence="1">
    <location>
        <begin position="209"/>
        <end position="218"/>
    </location>
</feature>
<dbReference type="GO" id="GO:0006361">
    <property type="term" value="P:transcription initiation at RNA polymerase I promoter"/>
    <property type="evidence" value="ECO:0007669"/>
    <property type="project" value="TreeGrafter"/>
</dbReference>
<sequence>MPSKSPEAEATDADEPSPYLKDYERHLSELRAHLHGDTGSALSSSFVPPAGYWTSREKDAFFHALAVHSRLRPDLIADAIKSKNVLAVCAYIDALERAAAAQPRDASTSRSSLEPAMEVSDSWVQYEEEQAGQMNRLELEWEAAAEEQRRVSLLAERYQDETTYWAWKEEQESVWEKQDTLSKLGRHHLVALGRVIGQAGDAYRELEPAACPPEHDMGAAESSPSRSPSPEISLSHLSPASRRRVANRIYMRKKRAEAAGIKPILTTAKLATGPKTTRVYVSKPRPKKYKPRKPKEPPLADVDQEVPDPPADSDVEMLDDVPTERASSPGRVAEGEGDEQLGTPDRTDEELDEENVYTLGSMGGTKEQYKILSTMGAQGIDAKMLIEEGYGMFNLANLSRLMRSQRLDSEDEDPPETFVSSDTIKLLRSILLDFVSNVAHRAISLREQEVILKRNYKAWRLTREEEITPQNVVDAVRFTGLNLVSTEPPDNPADDEQRFVEDEQRFVEDEPTFFARLPLHREIAPLFVKVPGGFDEKKNHLMPDETDMDELSADVDEELELDETDGQLAAQYEADLWREHR</sequence>
<evidence type="ECO:0000313" key="3">
    <source>
        <dbReference type="Proteomes" id="UP001221142"/>
    </source>
</evidence>
<evidence type="ECO:0000313" key="2">
    <source>
        <dbReference type="EMBL" id="KAJ7647315.1"/>
    </source>
</evidence>
<organism evidence="2 3">
    <name type="scientific">Roridomyces roridus</name>
    <dbReference type="NCBI Taxonomy" id="1738132"/>
    <lineage>
        <taxon>Eukaryota</taxon>
        <taxon>Fungi</taxon>
        <taxon>Dikarya</taxon>
        <taxon>Basidiomycota</taxon>
        <taxon>Agaricomycotina</taxon>
        <taxon>Agaricomycetes</taxon>
        <taxon>Agaricomycetidae</taxon>
        <taxon>Agaricales</taxon>
        <taxon>Marasmiineae</taxon>
        <taxon>Mycenaceae</taxon>
        <taxon>Roridomyces</taxon>
    </lineage>
</organism>
<dbReference type="GO" id="GO:0000182">
    <property type="term" value="F:rDNA binding"/>
    <property type="evidence" value="ECO:0007669"/>
    <property type="project" value="TreeGrafter"/>
</dbReference>
<dbReference type="AlphaFoldDB" id="A0AAD7G0H1"/>
<feature type="compositionally biased region" description="Low complexity" evidence="1">
    <location>
        <begin position="222"/>
        <end position="235"/>
    </location>
</feature>
<dbReference type="GO" id="GO:0042790">
    <property type="term" value="P:nucleolar large rRNA transcription by RNA polymerase I"/>
    <property type="evidence" value="ECO:0007669"/>
    <property type="project" value="InterPro"/>
</dbReference>
<dbReference type="Proteomes" id="UP001221142">
    <property type="component" value="Unassembled WGS sequence"/>
</dbReference>
<accession>A0AAD7G0H1</accession>
<feature type="compositionally biased region" description="Basic residues" evidence="1">
    <location>
        <begin position="284"/>
        <end position="293"/>
    </location>
</feature>
<dbReference type="GO" id="GO:0001181">
    <property type="term" value="F:RNA polymerase I general transcription initiation factor activity"/>
    <property type="evidence" value="ECO:0007669"/>
    <property type="project" value="TreeGrafter"/>
</dbReference>